<name>A0AC58GT95_DANRE</name>
<dbReference type="RefSeq" id="XP_073772958.1">
    <property type="nucleotide sequence ID" value="XM_073916857.1"/>
</dbReference>
<reference evidence="2" key="1">
    <citation type="submission" date="2025-08" db="UniProtKB">
        <authorList>
            <consortium name="RefSeq"/>
        </authorList>
    </citation>
    <scope>IDENTIFICATION</scope>
    <source>
        <strain evidence="2">Tuebingen</strain>
        <tissue evidence="2">Fibroblasts and whole tissue</tissue>
    </source>
</reference>
<gene>
    <name evidence="2" type="primary">LOC137487287</name>
</gene>
<protein>
    <submittedName>
        <fullName evidence="2">Uncharacterized protein</fullName>
    </submittedName>
</protein>
<organism evidence="1 2">
    <name type="scientific">Danio rerio</name>
    <name type="common">Zebrafish</name>
    <name type="synonym">Brachydanio rerio</name>
    <dbReference type="NCBI Taxonomy" id="7955"/>
    <lineage>
        <taxon>Eukaryota</taxon>
        <taxon>Metazoa</taxon>
        <taxon>Chordata</taxon>
        <taxon>Craniata</taxon>
        <taxon>Vertebrata</taxon>
        <taxon>Euteleostomi</taxon>
        <taxon>Actinopterygii</taxon>
        <taxon>Neopterygii</taxon>
        <taxon>Teleostei</taxon>
        <taxon>Ostariophysi</taxon>
        <taxon>Cypriniformes</taxon>
        <taxon>Danionidae</taxon>
        <taxon>Danioninae</taxon>
        <taxon>Danio</taxon>
    </lineage>
</organism>
<evidence type="ECO:0000313" key="2">
    <source>
        <dbReference type="RefSeq" id="XP_073772958.1"/>
    </source>
</evidence>
<evidence type="ECO:0000313" key="1">
    <source>
        <dbReference type="Proteomes" id="UP000000437"/>
    </source>
</evidence>
<accession>A0AC58GT95</accession>
<dbReference type="Proteomes" id="UP000000437">
    <property type="component" value="Chromosome 11"/>
</dbReference>
<sequence length="867" mass="98620">MTSQKASELGNGLSKNAVSGLDLTASEEMDLLVKWLGKESAEHAKRMRSVHINQPLKGLDMIWTRLEECYGAPEVIERALFRRIESFPRISSRDYSKLHELSDLLMEIEAAKADGYLAGLTYLDTAKGINPIIQKLPFNLQEKWLSYGAGYKERYGVSFPPFEVLVDFISQQARIRNDPGFNFFTQTDSVYKTEKSSWKSNKLREVSVNKMNVSTPVHLDTDKDERKSVDAEKLCPIHNKPHLLRNCRSFREKPLEERYAFLKEKCICFKCCIATTHIAKNCKFVTKCSECGSEKHISALHPGPVQKAQETVSLPLHGGEQVSTSLEEVEAHCTEVCRDDHSSKSCSKISLAKVYPKGQPEKAMKVYVILDEQSNRSLARSEFFDAFKENTPATPYTLRTCSGVTEIISRKASGYQMQSLDGKVVFSLPSLLECNNIPDNRAEIPTPSAALHHPHLKPIASFIPQLEPDVPIMMLLGRDIIRVHKVRSQVNGPNDAPYAQKLDLGWVIVGNVCLNGIHKSTAVSTFFTYTKEQRPSIFDPCPNVFCVKGRKSNEQKNDNGICSMEQLFCNHEHDQLGKDVFKVTCDDNKVAPSINDLTFLHIMEQGLERDENNSWIAPLPFKVPRCRLPNNRCQALKRLLILRRNLERNPQMKQHFFTFMDKIFDKKYAEEAPLLLEREESWYLPLFGVYHPKKPGNIRVVFDSSARYEDVSLNDVLLSGPDMNNTLVGVLMRFRKEAVAITADIEQMFYGFLVREDDRNFLRFLWFRNNDPSEDIVEYRMRVHVFGNSPSPAVAIYCLRQSVKDGDPDVRSFVNRDFYVDDGLKSLPTEKAAIDLLKNTQRILAGSNLRLHKIASNSTEVLKAFPS</sequence>
<keyword evidence="1" id="KW-1185">Reference proteome</keyword>
<proteinExistence type="predicted"/>